<accession>X1SZE8</accession>
<feature type="non-terminal residue" evidence="1">
    <location>
        <position position="1"/>
    </location>
</feature>
<protein>
    <submittedName>
        <fullName evidence="1">Uncharacterized protein</fullName>
    </submittedName>
</protein>
<gene>
    <name evidence="1" type="ORF">S12H4_25254</name>
</gene>
<comment type="caution">
    <text evidence="1">The sequence shown here is derived from an EMBL/GenBank/DDBJ whole genome shotgun (WGS) entry which is preliminary data.</text>
</comment>
<proteinExistence type="predicted"/>
<dbReference type="EMBL" id="BARW01014065">
    <property type="protein sequence ID" value="GAI73204.1"/>
    <property type="molecule type" value="Genomic_DNA"/>
</dbReference>
<feature type="non-terminal residue" evidence="1">
    <location>
        <position position="90"/>
    </location>
</feature>
<dbReference type="AlphaFoldDB" id="X1SZE8"/>
<evidence type="ECO:0000313" key="1">
    <source>
        <dbReference type="EMBL" id="GAI73204.1"/>
    </source>
</evidence>
<sequence>AAFTDDDDLVQRRKNIMELGVDDFSDQHLEAARQIVRDLKLWYELEAPEKGRNPRYDVFDQSLLNNADEEIKPSAVLLTLSLAYELLAKD</sequence>
<organism evidence="1">
    <name type="scientific">marine sediment metagenome</name>
    <dbReference type="NCBI Taxonomy" id="412755"/>
    <lineage>
        <taxon>unclassified sequences</taxon>
        <taxon>metagenomes</taxon>
        <taxon>ecological metagenomes</taxon>
    </lineage>
</organism>
<name>X1SZE8_9ZZZZ</name>
<reference evidence="1" key="1">
    <citation type="journal article" date="2014" name="Front. Microbiol.">
        <title>High frequency of phylogenetically diverse reductive dehalogenase-homologous genes in deep subseafloor sedimentary metagenomes.</title>
        <authorList>
            <person name="Kawai M."/>
            <person name="Futagami T."/>
            <person name="Toyoda A."/>
            <person name="Takaki Y."/>
            <person name="Nishi S."/>
            <person name="Hori S."/>
            <person name="Arai W."/>
            <person name="Tsubouchi T."/>
            <person name="Morono Y."/>
            <person name="Uchiyama I."/>
            <person name="Ito T."/>
            <person name="Fujiyama A."/>
            <person name="Inagaki F."/>
            <person name="Takami H."/>
        </authorList>
    </citation>
    <scope>NUCLEOTIDE SEQUENCE</scope>
    <source>
        <strain evidence="1">Expedition CK06-06</strain>
    </source>
</reference>